<name>A0A0W1AT99_9BACL</name>
<dbReference type="SMART" id="SM00342">
    <property type="entry name" value="HTH_ARAC"/>
    <property type="match status" value="1"/>
</dbReference>
<dbReference type="Pfam" id="PF12833">
    <property type="entry name" value="HTH_18"/>
    <property type="match status" value="1"/>
</dbReference>
<dbReference type="Proteomes" id="UP000054709">
    <property type="component" value="Unassembled WGS sequence"/>
</dbReference>
<organism evidence="7 8">
    <name type="scientific">Paenibacillus etheri</name>
    <dbReference type="NCBI Taxonomy" id="1306852"/>
    <lineage>
        <taxon>Bacteria</taxon>
        <taxon>Bacillati</taxon>
        <taxon>Bacillota</taxon>
        <taxon>Bacilli</taxon>
        <taxon>Bacillales</taxon>
        <taxon>Paenibacillaceae</taxon>
        <taxon>Paenibacillus</taxon>
    </lineage>
</organism>
<keyword evidence="2" id="KW-0238">DNA-binding</keyword>
<feature type="domain" description="Response regulatory" evidence="6">
    <location>
        <begin position="3"/>
        <end position="120"/>
    </location>
</feature>
<dbReference type="InterPro" id="IPR018060">
    <property type="entry name" value="HTH_AraC"/>
</dbReference>
<dbReference type="SUPFAM" id="SSF52172">
    <property type="entry name" value="CheY-like"/>
    <property type="match status" value="1"/>
</dbReference>
<dbReference type="Pfam" id="PF00072">
    <property type="entry name" value="Response_reg"/>
    <property type="match status" value="1"/>
</dbReference>
<dbReference type="PANTHER" id="PTHR43280">
    <property type="entry name" value="ARAC-FAMILY TRANSCRIPTIONAL REGULATOR"/>
    <property type="match status" value="1"/>
</dbReference>
<dbReference type="InterPro" id="IPR001789">
    <property type="entry name" value="Sig_transdc_resp-reg_receiver"/>
</dbReference>
<dbReference type="GO" id="GO:0043565">
    <property type="term" value="F:sequence-specific DNA binding"/>
    <property type="evidence" value="ECO:0007669"/>
    <property type="project" value="InterPro"/>
</dbReference>
<dbReference type="InterPro" id="IPR009057">
    <property type="entry name" value="Homeodomain-like_sf"/>
</dbReference>
<keyword evidence="4" id="KW-0597">Phosphoprotein</keyword>
<keyword evidence="8" id="KW-1185">Reference proteome</keyword>
<reference evidence="7 8" key="1">
    <citation type="journal article" date="2015" name="Int. Biodeterior. Biodegradation">
        <title>Physiological and genetic screening methods for the isolation of methyl tert-butyl ether-degrading bacteria for bioremediation purposes.</title>
        <authorList>
            <person name="Guisado I.M."/>
            <person name="Purswani J."/>
            <person name="Gonzalez Lopez J."/>
            <person name="Pozo C."/>
        </authorList>
    </citation>
    <scope>NUCLEOTIDE SEQUENCE [LARGE SCALE GENOMIC DNA]</scope>
    <source>
        <strain evidence="7 8">SH7</strain>
    </source>
</reference>
<dbReference type="CDD" id="cd17536">
    <property type="entry name" value="REC_YesN-like"/>
    <property type="match status" value="1"/>
</dbReference>
<dbReference type="EMBL" id="LCZJ02000033">
    <property type="protein sequence ID" value="KTD84588.1"/>
    <property type="molecule type" value="Genomic_DNA"/>
</dbReference>
<protein>
    <submittedName>
        <fullName evidence="7">AraC family transcriptional regulator</fullName>
    </submittedName>
</protein>
<dbReference type="OrthoDB" id="342399at2"/>
<evidence type="ECO:0000256" key="1">
    <source>
        <dbReference type="ARBA" id="ARBA00023015"/>
    </source>
</evidence>
<dbReference type="GO" id="GO:0003700">
    <property type="term" value="F:DNA-binding transcription factor activity"/>
    <property type="evidence" value="ECO:0007669"/>
    <property type="project" value="InterPro"/>
</dbReference>
<proteinExistence type="predicted"/>
<dbReference type="PROSITE" id="PS01124">
    <property type="entry name" value="HTH_ARAC_FAMILY_2"/>
    <property type="match status" value="1"/>
</dbReference>
<evidence type="ECO:0000256" key="2">
    <source>
        <dbReference type="ARBA" id="ARBA00023125"/>
    </source>
</evidence>
<evidence type="ECO:0000256" key="3">
    <source>
        <dbReference type="ARBA" id="ARBA00023163"/>
    </source>
</evidence>
<accession>A0A0W1AT99</accession>
<feature type="modified residue" description="4-aspartylphosphate" evidence="4">
    <location>
        <position position="55"/>
    </location>
</feature>
<keyword evidence="1" id="KW-0805">Transcription regulation</keyword>
<comment type="caution">
    <text evidence="7">The sequence shown here is derived from an EMBL/GenBank/DDBJ whole genome shotgun (WGS) entry which is preliminary data.</text>
</comment>
<dbReference type="InterPro" id="IPR011006">
    <property type="entry name" value="CheY-like_superfamily"/>
</dbReference>
<dbReference type="Gene3D" id="1.10.10.60">
    <property type="entry name" value="Homeodomain-like"/>
    <property type="match status" value="2"/>
</dbReference>
<evidence type="ECO:0000313" key="8">
    <source>
        <dbReference type="Proteomes" id="UP000054709"/>
    </source>
</evidence>
<dbReference type="InterPro" id="IPR018062">
    <property type="entry name" value="HTH_AraC-typ_CS"/>
</dbReference>
<dbReference type="PROSITE" id="PS50110">
    <property type="entry name" value="RESPONSE_REGULATORY"/>
    <property type="match status" value="1"/>
</dbReference>
<keyword evidence="3" id="KW-0804">Transcription</keyword>
<dbReference type="PANTHER" id="PTHR43280:SF10">
    <property type="entry name" value="REGULATORY PROTEIN POCR"/>
    <property type="match status" value="1"/>
</dbReference>
<evidence type="ECO:0000259" key="6">
    <source>
        <dbReference type="PROSITE" id="PS50110"/>
    </source>
</evidence>
<dbReference type="SUPFAM" id="SSF46689">
    <property type="entry name" value="Homeodomain-like"/>
    <property type="match status" value="2"/>
</dbReference>
<evidence type="ECO:0000259" key="5">
    <source>
        <dbReference type="PROSITE" id="PS01124"/>
    </source>
</evidence>
<sequence length="527" mass="60530">MYKVMLIDDDVPMLKVLQQMIDWEAHSLQIVGSTYSSAKALLMFEEVQPDIVITDIGLPQKNGIELADCFTRMKPEVRIIFLTCHEDFHYAQQAVKLKVDDYLIKDQLTDEQLEKSLAKSVRLLKSKIGLIKHGETGYNSQLFRQNLLQRVIGGAPPETTLGYAAQIGISWTYPWFMLGTVSIHFSSFEKRYKQSEYPLILYAIYNIALELSEACEGITPFLEQKNIVILYNYRVNLAQNASLYFHDYLQRLCSECSHLLKIQPGIIAVTEKIELQAIGQIHRQIVQDKCEFYSSADYTVLDTLQIATPRFQPAPQGFLDSYIPQMERAVIKNDLEAIRGILQEIARTAKAMAIHPGDFVRDLSFMLRGIELMFTSLTFDEDLFVYLVQTRTLEDTMELVERKLVQITGNKQQVAGAPPQEPKLQLIQQFIDQHLGDNITSIDMARYLFLDPSYFSRYFKRMTGLTFTDYVHQHKMKVATKMLKISSQNLESLAVGLGYSDRTYFSKVFKKYVGTTPSEYKSKHSVR</sequence>
<dbReference type="RefSeq" id="WP_060625301.1">
    <property type="nucleotide sequence ID" value="NZ_LCZJ02000033.1"/>
</dbReference>
<gene>
    <name evidence="7" type="ORF">UQ64_23290</name>
</gene>
<evidence type="ECO:0000256" key="4">
    <source>
        <dbReference type="PROSITE-ProRule" id="PRU00169"/>
    </source>
</evidence>
<evidence type="ECO:0000313" key="7">
    <source>
        <dbReference type="EMBL" id="KTD84588.1"/>
    </source>
</evidence>
<dbReference type="SMART" id="SM00448">
    <property type="entry name" value="REC"/>
    <property type="match status" value="1"/>
</dbReference>
<dbReference type="GO" id="GO:0000160">
    <property type="term" value="P:phosphorelay signal transduction system"/>
    <property type="evidence" value="ECO:0007669"/>
    <property type="project" value="InterPro"/>
</dbReference>
<dbReference type="PROSITE" id="PS00041">
    <property type="entry name" value="HTH_ARAC_FAMILY_1"/>
    <property type="match status" value="1"/>
</dbReference>
<dbReference type="AlphaFoldDB" id="A0A0W1AT99"/>
<feature type="domain" description="HTH araC/xylS-type" evidence="5">
    <location>
        <begin position="425"/>
        <end position="523"/>
    </location>
</feature>
<dbReference type="InterPro" id="IPR020449">
    <property type="entry name" value="Tscrpt_reg_AraC-type_HTH"/>
</dbReference>
<dbReference type="PRINTS" id="PR00032">
    <property type="entry name" value="HTHARAC"/>
</dbReference>
<dbReference type="Gene3D" id="3.40.50.2300">
    <property type="match status" value="1"/>
</dbReference>